<dbReference type="Proteomes" id="UP001224890">
    <property type="component" value="Unassembled WGS sequence"/>
</dbReference>
<dbReference type="EMBL" id="JAHMHR010000050">
    <property type="protein sequence ID" value="KAK1671092.1"/>
    <property type="molecule type" value="Genomic_DNA"/>
</dbReference>
<evidence type="ECO:0008006" key="4">
    <source>
        <dbReference type="Google" id="ProtNLM"/>
    </source>
</evidence>
<dbReference type="RefSeq" id="XP_060425095.1">
    <property type="nucleotide sequence ID" value="XM_060566753.1"/>
</dbReference>
<feature type="chain" id="PRO_5042561268" description="Secreted protein" evidence="1">
    <location>
        <begin position="19"/>
        <end position="125"/>
    </location>
</feature>
<name>A0AAJ0EQ13_9PEZI</name>
<keyword evidence="1" id="KW-0732">Signal</keyword>
<protein>
    <recommendedName>
        <fullName evidence="4">Secreted protein</fullName>
    </recommendedName>
</protein>
<evidence type="ECO:0000313" key="2">
    <source>
        <dbReference type="EMBL" id="KAK1671092.1"/>
    </source>
</evidence>
<keyword evidence="3" id="KW-1185">Reference proteome</keyword>
<gene>
    <name evidence="2" type="ORF">BDP55DRAFT_319099</name>
</gene>
<feature type="signal peptide" evidence="1">
    <location>
        <begin position="1"/>
        <end position="18"/>
    </location>
</feature>
<sequence length="125" mass="14356">MRCRKAFVVSLILNFSQTSHNCSCRTWPMKLRGIFSPRYFPTHHCLTRTADTWYGCGVGAEAQKPRLPRLILELRSGPRQSRISVLFNAHHDSRRRNMISQRVASLGEPEIVTQAHVLRDGIRAQ</sequence>
<proteinExistence type="predicted"/>
<accession>A0AAJ0EQ13</accession>
<evidence type="ECO:0000256" key="1">
    <source>
        <dbReference type="SAM" id="SignalP"/>
    </source>
</evidence>
<dbReference type="AlphaFoldDB" id="A0AAJ0EQ13"/>
<evidence type="ECO:0000313" key="3">
    <source>
        <dbReference type="Proteomes" id="UP001224890"/>
    </source>
</evidence>
<comment type="caution">
    <text evidence="2">The sequence shown here is derived from an EMBL/GenBank/DDBJ whole genome shotgun (WGS) entry which is preliminary data.</text>
</comment>
<dbReference type="GeneID" id="85451279"/>
<reference evidence="2" key="1">
    <citation type="submission" date="2021-06" db="EMBL/GenBank/DDBJ databases">
        <title>Comparative genomics, transcriptomics and evolutionary studies reveal genomic signatures of adaptation to plant cell wall in hemibiotrophic fungi.</title>
        <authorList>
            <consortium name="DOE Joint Genome Institute"/>
            <person name="Baroncelli R."/>
            <person name="Diaz J.F."/>
            <person name="Benocci T."/>
            <person name="Peng M."/>
            <person name="Battaglia E."/>
            <person name="Haridas S."/>
            <person name="Andreopoulos W."/>
            <person name="Labutti K."/>
            <person name="Pangilinan J."/>
            <person name="Floch G.L."/>
            <person name="Makela M.R."/>
            <person name="Henrissat B."/>
            <person name="Grigoriev I.V."/>
            <person name="Crouch J.A."/>
            <person name="De Vries R.P."/>
            <person name="Sukno S.A."/>
            <person name="Thon M.R."/>
        </authorList>
    </citation>
    <scope>NUCLEOTIDE SEQUENCE</scope>
    <source>
        <strain evidence="2">CBS 193.32</strain>
    </source>
</reference>
<organism evidence="2 3">
    <name type="scientific">Colletotrichum godetiae</name>
    <dbReference type="NCBI Taxonomy" id="1209918"/>
    <lineage>
        <taxon>Eukaryota</taxon>
        <taxon>Fungi</taxon>
        <taxon>Dikarya</taxon>
        <taxon>Ascomycota</taxon>
        <taxon>Pezizomycotina</taxon>
        <taxon>Sordariomycetes</taxon>
        <taxon>Hypocreomycetidae</taxon>
        <taxon>Glomerellales</taxon>
        <taxon>Glomerellaceae</taxon>
        <taxon>Colletotrichum</taxon>
        <taxon>Colletotrichum acutatum species complex</taxon>
    </lineage>
</organism>